<feature type="transmembrane region" description="Helical" evidence="8">
    <location>
        <begin position="402"/>
        <end position="423"/>
    </location>
</feature>
<dbReference type="AlphaFoldDB" id="A0A158DXF7"/>
<evidence type="ECO:0000313" key="10">
    <source>
        <dbReference type="EMBL" id="SAK99213.1"/>
    </source>
</evidence>
<dbReference type="Gene3D" id="1.20.1250.20">
    <property type="entry name" value="MFS general substrate transporter like domains"/>
    <property type="match status" value="2"/>
</dbReference>
<dbReference type="InterPro" id="IPR020846">
    <property type="entry name" value="MFS_dom"/>
</dbReference>
<feature type="transmembrane region" description="Helical" evidence="8">
    <location>
        <begin position="109"/>
        <end position="136"/>
    </location>
</feature>
<evidence type="ECO:0000256" key="5">
    <source>
        <dbReference type="ARBA" id="ARBA00022847"/>
    </source>
</evidence>
<dbReference type="STRING" id="1777141.AWB80_07629"/>
<dbReference type="OrthoDB" id="8953821at2"/>
<keyword evidence="4 8" id="KW-0812">Transmembrane</keyword>
<name>A0A158DXF7_9BURK</name>
<feature type="domain" description="Major facilitator superfamily (MFS) profile" evidence="9">
    <location>
        <begin position="9"/>
        <end position="421"/>
    </location>
</feature>
<evidence type="ECO:0000256" key="3">
    <source>
        <dbReference type="ARBA" id="ARBA00022475"/>
    </source>
</evidence>
<feature type="transmembrane region" description="Helical" evidence="8">
    <location>
        <begin position="148"/>
        <end position="170"/>
    </location>
</feature>
<keyword evidence="11" id="KW-1185">Reference proteome</keyword>
<feature type="transmembrane region" description="Helical" evidence="8">
    <location>
        <begin position="303"/>
        <end position="320"/>
    </location>
</feature>
<keyword evidence="5" id="KW-0769">Symport</keyword>
<sequence>MVSRKETRTLGLAALGATLEYYDFVVYLFVAAALSKEFFPPDVSPWIRQMQTFGIFAIGYLVRPVAGIVAAHFGDKVGRKKMFIFLIILMAVPTFLIGVLPTYAQVGWFAPLFLLILRALQGCAVGGELPGAAVFVSEHAGASRIGGASGFLHGVVHLGLLLGTAAAALAGVISTHLDMPSLAWRLPFIIGGLFGLTAAYLRRQLEESPLYAEIVRSKQVSKTVPLKVVVSQYRRACLFGFGLMFVQAVLATVFFQYMQTVLITVYGVSTQMALNANMFGILALALSMPIWGQVSDRIGWGKTLLIGAVGTAVSAVYYFQHLASAVTSVTSLSLLFAIAGIPVGAIIGLVPGLLSSLFPTQVRQSGYALPYNVGAALFAGLAPLTLAWLVRGFGPTVALYPVLLACAIALVLASLVSGMRLYLGREAELQAHSVDAIR</sequence>
<reference evidence="10" key="1">
    <citation type="submission" date="2016-01" db="EMBL/GenBank/DDBJ databases">
        <authorList>
            <person name="Peeters C."/>
        </authorList>
    </citation>
    <scope>NUCLEOTIDE SEQUENCE [LARGE SCALE GENOMIC DNA]</scope>
    <source>
        <strain evidence="10">LMG 29323</strain>
    </source>
</reference>
<dbReference type="EMBL" id="FCOE02000052">
    <property type="protein sequence ID" value="SAK99213.1"/>
    <property type="molecule type" value="Genomic_DNA"/>
</dbReference>
<evidence type="ECO:0000256" key="4">
    <source>
        <dbReference type="ARBA" id="ARBA00022692"/>
    </source>
</evidence>
<comment type="subcellular location">
    <subcellularLocation>
        <location evidence="1">Cell membrane</location>
        <topology evidence="1">Multi-pass membrane protein</topology>
    </subcellularLocation>
</comment>
<keyword evidence="7 8" id="KW-0472">Membrane</keyword>
<feature type="transmembrane region" description="Helical" evidence="8">
    <location>
        <begin position="272"/>
        <end position="291"/>
    </location>
</feature>
<evidence type="ECO:0000256" key="6">
    <source>
        <dbReference type="ARBA" id="ARBA00022989"/>
    </source>
</evidence>
<keyword evidence="6 8" id="KW-1133">Transmembrane helix</keyword>
<accession>A0A158DXF7</accession>
<feature type="transmembrane region" description="Helical" evidence="8">
    <location>
        <begin position="12"/>
        <end position="33"/>
    </location>
</feature>
<evidence type="ECO:0000313" key="11">
    <source>
        <dbReference type="Proteomes" id="UP000054911"/>
    </source>
</evidence>
<comment type="caution">
    <text evidence="10">The sequence shown here is derived from an EMBL/GenBank/DDBJ whole genome shotgun (WGS) entry which is preliminary data.</text>
</comment>
<dbReference type="InterPro" id="IPR011701">
    <property type="entry name" value="MFS"/>
</dbReference>
<dbReference type="GO" id="GO:0005886">
    <property type="term" value="C:plasma membrane"/>
    <property type="evidence" value="ECO:0007669"/>
    <property type="project" value="UniProtKB-SubCell"/>
</dbReference>
<protein>
    <submittedName>
        <fullName evidence="10">Major facilitator family transporter</fullName>
    </submittedName>
</protein>
<evidence type="ECO:0000259" key="9">
    <source>
        <dbReference type="PROSITE" id="PS50850"/>
    </source>
</evidence>
<keyword evidence="2" id="KW-0813">Transport</keyword>
<dbReference type="InterPro" id="IPR036259">
    <property type="entry name" value="MFS_trans_sf"/>
</dbReference>
<gene>
    <name evidence="10" type="ORF">AWB80_07629</name>
</gene>
<proteinExistence type="predicted"/>
<evidence type="ECO:0000256" key="8">
    <source>
        <dbReference type="SAM" id="Phobius"/>
    </source>
</evidence>
<dbReference type="Pfam" id="PF07690">
    <property type="entry name" value="MFS_1"/>
    <property type="match status" value="1"/>
</dbReference>
<keyword evidence="3" id="KW-1003">Cell membrane</keyword>
<organism evidence="10 11">
    <name type="scientific">Caballeronia pedi</name>
    <dbReference type="NCBI Taxonomy" id="1777141"/>
    <lineage>
        <taxon>Bacteria</taxon>
        <taxon>Pseudomonadati</taxon>
        <taxon>Pseudomonadota</taxon>
        <taxon>Betaproteobacteria</taxon>
        <taxon>Burkholderiales</taxon>
        <taxon>Burkholderiaceae</taxon>
        <taxon>Caballeronia</taxon>
    </lineage>
</organism>
<dbReference type="RefSeq" id="WP_061179824.1">
    <property type="nucleotide sequence ID" value="NZ_FCOE02000052.1"/>
</dbReference>
<dbReference type="PANTHER" id="PTHR43528">
    <property type="entry name" value="ALPHA-KETOGLUTARATE PERMEASE"/>
    <property type="match status" value="1"/>
</dbReference>
<feature type="transmembrane region" description="Helical" evidence="8">
    <location>
        <begin position="369"/>
        <end position="390"/>
    </location>
</feature>
<dbReference type="GO" id="GO:0015293">
    <property type="term" value="F:symporter activity"/>
    <property type="evidence" value="ECO:0007669"/>
    <property type="project" value="UniProtKB-KW"/>
</dbReference>
<feature type="transmembrane region" description="Helical" evidence="8">
    <location>
        <begin position="182"/>
        <end position="201"/>
    </location>
</feature>
<evidence type="ECO:0000256" key="1">
    <source>
        <dbReference type="ARBA" id="ARBA00004651"/>
    </source>
</evidence>
<dbReference type="InterPro" id="IPR051084">
    <property type="entry name" value="H+-coupled_symporters"/>
</dbReference>
<dbReference type="PROSITE" id="PS50850">
    <property type="entry name" value="MFS"/>
    <property type="match status" value="1"/>
</dbReference>
<dbReference type="PANTHER" id="PTHR43528:SF7">
    <property type="entry name" value="MFS TRANSPORTER"/>
    <property type="match status" value="1"/>
</dbReference>
<feature type="transmembrane region" description="Helical" evidence="8">
    <location>
        <begin position="83"/>
        <end position="103"/>
    </location>
</feature>
<evidence type="ECO:0000256" key="7">
    <source>
        <dbReference type="ARBA" id="ARBA00023136"/>
    </source>
</evidence>
<feature type="transmembrane region" description="Helical" evidence="8">
    <location>
        <begin position="53"/>
        <end position="71"/>
    </location>
</feature>
<dbReference type="Proteomes" id="UP000054911">
    <property type="component" value="Unassembled WGS sequence"/>
</dbReference>
<dbReference type="SUPFAM" id="SSF103473">
    <property type="entry name" value="MFS general substrate transporter"/>
    <property type="match status" value="1"/>
</dbReference>
<feature type="transmembrane region" description="Helical" evidence="8">
    <location>
        <begin position="332"/>
        <end position="357"/>
    </location>
</feature>
<evidence type="ECO:0000256" key="2">
    <source>
        <dbReference type="ARBA" id="ARBA00022448"/>
    </source>
</evidence>
<feature type="transmembrane region" description="Helical" evidence="8">
    <location>
        <begin position="236"/>
        <end position="257"/>
    </location>
</feature>